<evidence type="ECO:0000313" key="6">
    <source>
        <dbReference type="Proteomes" id="UP001232493"/>
    </source>
</evidence>
<keyword evidence="6" id="KW-1185">Reference proteome</keyword>
<accession>A0ABY8PQY3</accession>
<dbReference type="InterPro" id="IPR029044">
    <property type="entry name" value="Nucleotide-diphossugar_trans"/>
</dbReference>
<evidence type="ECO:0000313" key="5">
    <source>
        <dbReference type="EMBL" id="WGS65027.1"/>
    </source>
</evidence>
<dbReference type="Proteomes" id="UP001232493">
    <property type="component" value="Chromosome"/>
</dbReference>
<keyword evidence="2" id="KW-0328">Glycosyltransferase</keyword>
<keyword evidence="3" id="KW-0808">Transferase</keyword>
<dbReference type="PANTHER" id="PTHR43179:SF12">
    <property type="entry name" value="GALACTOFURANOSYLTRANSFERASE GLFT2"/>
    <property type="match status" value="1"/>
</dbReference>
<sequence>MAPKIAALVVTYNRKDLLRETLKAILMQTFSINTLFVINNASTDGTDKVLEEYKEKYSDKIKIVNLEENLGGAGGFNYGIHYIYNTFKYDWIWLMDDDAVPAENALETLFTYYNNLPKKKQNKIGVLQNKRVLDRKWFDENNGKYFPLKAKKRWAGTFVGYLIKTEVVGKIGFPEKEFFIYSDDVEYTLRVRKMGYKTLTIFGSYIYHPTWTTQWDYIFKKRKIKIPGWKIYYVFRNPFLIYKNNEMIKFFLKIFFKFDALIWKRIDPKLYPFALKGLKDGLNGIGGKVIKPGQKDIKEVSK</sequence>
<dbReference type="InterPro" id="IPR001173">
    <property type="entry name" value="Glyco_trans_2-like"/>
</dbReference>
<dbReference type="PANTHER" id="PTHR43179">
    <property type="entry name" value="RHAMNOSYLTRANSFERASE WBBL"/>
    <property type="match status" value="1"/>
</dbReference>
<dbReference type="CDD" id="cd04185">
    <property type="entry name" value="GT_2_like_b"/>
    <property type="match status" value="1"/>
</dbReference>
<dbReference type="EMBL" id="CP069362">
    <property type="protein sequence ID" value="WGS65027.1"/>
    <property type="molecule type" value="Genomic_DNA"/>
</dbReference>
<dbReference type="SUPFAM" id="SSF53448">
    <property type="entry name" value="Nucleotide-diphospho-sugar transferases"/>
    <property type="match status" value="1"/>
</dbReference>
<evidence type="ECO:0000256" key="1">
    <source>
        <dbReference type="ARBA" id="ARBA00006739"/>
    </source>
</evidence>
<gene>
    <name evidence="5" type="ORF">JRV97_00285</name>
</gene>
<name>A0ABY8PQY3_9BACT</name>
<dbReference type="RefSeq" id="WP_280999106.1">
    <property type="nucleotide sequence ID" value="NZ_CP069362.1"/>
</dbReference>
<evidence type="ECO:0000256" key="3">
    <source>
        <dbReference type="ARBA" id="ARBA00022679"/>
    </source>
</evidence>
<dbReference type="Pfam" id="PF00535">
    <property type="entry name" value="Glycos_transf_2"/>
    <property type="match status" value="1"/>
</dbReference>
<reference evidence="5 6" key="1">
    <citation type="submission" date="2021-02" db="EMBL/GenBank/DDBJ databases">
        <title>Characterization of Marinitoga sp. nov. str. BP5-C20A.</title>
        <authorList>
            <person name="Erauso G."/>
            <person name="Postec A."/>
        </authorList>
    </citation>
    <scope>NUCLEOTIDE SEQUENCE [LARGE SCALE GENOMIC DNA]</scope>
    <source>
        <strain evidence="5 6">BP5-C20A</strain>
    </source>
</reference>
<comment type="similarity">
    <text evidence="1">Belongs to the glycosyltransferase 2 family.</text>
</comment>
<dbReference type="Gene3D" id="3.90.550.10">
    <property type="entry name" value="Spore Coat Polysaccharide Biosynthesis Protein SpsA, Chain A"/>
    <property type="match status" value="1"/>
</dbReference>
<evidence type="ECO:0000259" key="4">
    <source>
        <dbReference type="Pfam" id="PF00535"/>
    </source>
</evidence>
<feature type="domain" description="Glycosyltransferase 2-like" evidence="4">
    <location>
        <begin position="8"/>
        <end position="117"/>
    </location>
</feature>
<organism evidence="5 6">
    <name type="scientific">Marinitoga aeolica</name>
    <dbReference type="NCBI Taxonomy" id="2809031"/>
    <lineage>
        <taxon>Bacteria</taxon>
        <taxon>Thermotogati</taxon>
        <taxon>Thermotogota</taxon>
        <taxon>Thermotogae</taxon>
        <taxon>Petrotogales</taxon>
        <taxon>Petrotogaceae</taxon>
        <taxon>Marinitoga</taxon>
    </lineage>
</organism>
<protein>
    <submittedName>
        <fullName evidence="5">Glycosyltransferase family 2 protein</fullName>
    </submittedName>
</protein>
<evidence type="ECO:0000256" key="2">
    <source>
        <dbReference type="ARBA" id="ARBA00022676"/>
    </source>
</evidence>
<proteinExistence type="inferred from homology"/>